<dbReference type="Gene3D" id="3.40.50.1580">
    <property type="entry name" value="Nucleoside phosphorylase domain"/>
    <property type="match status" value="1"/>
</dbReference>
<dbReference type="Proteomes" id="UP000244338">
    <property type="component" value="Unassembled WGS sequence"/>
</dbReference>
<dbReference type="Pfam" id="PF01048">
    <property type="entry name" value="PNP_UDP_1"/>
    <property type="match status" value="1"/>
</dbReference>
<dbReference type="GO" id="GO:0005829">
    <property type="term" value="C:cytosol"/>
    <property type="evidence" value="ECO:0007669"/>
    <property type="project" value="TreeGrafter"/>
</dbReference>
<evidence type="ECO:0000256" key="1">
    <source>
        <dbReference type="ARBA" id="ARBA00022676"/>
    </source>
</evidence>
<dbReference type="EMBL" id="PEBX01000006">
    <property type="protein sequence ID" value="PTQ57475.1"/>
    <property type="molecule type" value="Genomic_DNA"/>
</dbReference>
<evidence type="ECO:0000313" key="4">
    <source>
        <dbReference type="EMBL" id="PTQ57475.1"/>
    </source>
</evidence>
<dbReference type="AlphaFoldDB" id="A0A2R6Y4A3"/>
<dbReference type="InterPro" id="IPR035994">
    <property type="entry name" value="Nucleoside_phosphorylase_sf"/>
</dbReference>
<accession>A0A2R6Y4A3</accession>
<dbReference type="InterPro" id="IPR000845">
    <property type="entry name" value="Nucleoside_phosphorylase_d"/>
</dbReference>
<comment type="caution">
    <text evidence="4">The sequence shown here is derived from an EMBL/GenBank/DDBJ whole genome shotgun (WGS) entry which is preliminary data.</text>
</comment>
<dbReference type="GO" id="GO:0009116">
    <property type="term" value="P:nucleoside metabolic process"/>
    <property type="evidence" value="ECO:0007669"/>
    <property type="project" value="InterPro"/>
</dbReference>
<reference evidence="5" key="1">
    <citation type="journal article" date="2018" name="Sci. Rep.">
        <title>Lignite coal burning seam in the remote Altai Mountains harbors a hydrogen-driven thermophilic microbial community.</title>
        <authorList>
            <person name="Kadnikov V.V."/>
            <person name="Mardanov A.V."/>
            <person name="Ivasenko D.A."/>
            <person name="Antsiferov D.V."/>
            <person name="Beletsky A.V."/>
            <person name="Karnachuk O.V."/>
            <person name="Ravin N.V."/>
        </authorList>
    </citation>
    <scope>NUCLEOTIDE SEQUENCE [LARGE SCALE GENOMIC DNA]</scope>
</reference>
<dbReference type="GO" id="GO:0017061">
    <property type="term" value="F:S-methyl-5-thioadenosine phosphorylase activity"/>
    <property type="evidence" value="ECO:0007669"/>
    <property type="project" value="InterPro"/>
</dbReference>
<feature type="domain" description="Nucleoside phosphorylase" evidence="3">
    <location>
        <begin position="44"/>
        <end position="255"/>
    </location>
</feature>
<evidence type="ECO:0000259" key="3">
    <source>
        <dbReference type="Pfam" id="PF01048"/>
    </source>
</evidence>
<keyword evidence="1" id="KW-0328">Glycosyltransferase</keyword>
<dbReference type="CDD" id="cd09010">
    <property type="entry name" value="MTAP_SsMTAPII_like_MTIP"/>
    <property type="match status" value="1"/>
</dbReference>
<evidence type="ECO:0000256" key="2">
    <source>
        <dbReference type="ARBA" id="ARBA00022679"/>
    </source>
</evidence>
<evidence type="ECO:0000313" key="5">
    <source>
        <dbReference type="Proteomes" id="UP000244338"/>
    </source>
</evidence>
<sequence length="291" mass="32888">MTETLGATIPAAHYAIIGGSSTFSIEFPEDLAREDTRVLARDLVFETPFGESPAFKLVETAGKKWLTTKMHGWRPPHVSRADASRQLFWVLKKAGVLRIYVEGGVGSINRLLELRDLIIVDDYIDHSMRQDVGLGDPYLMVMRDPICPTGRDILARVARKYVAGTGRNVFTRGVYVNTDGRHFESRAEIQAFRQWGADVVGQSIAPEVYLAREIGACYTGLYMVVNFAEGVIRDWEHRELAEIFYDEPKTIGHILLDALIETPREAIGCSCRTLRKETLLQEKKEDKKDKR</sequence>
<dbReference type="PANTHER" id="PTHR42679:SF2">
    <property type="entry name" value="S-METHYL-5'-THIOADENOSINE PHOSPHORYLASE"/>
    <property type="match status" value="1"/>
</dbReference>
<dbReference type="GO" id="GO:0019509">
    <property type="term" value="P:L-methionine salvage from methylthioadenosine"/>
    <property type="evidence" value="ECO:0007669"/>
    <property type="project" value="TreeGrafter"/>
</dbReference>
<organism evidence="4 5">
    <name type="scientific">Candidatus Carbonibacillus altaicus</name>
    <dbReference type="NCBI Taxonomy" id="2163959"/>
    <lineage>
        <taxon>Bacteria</taxon>
        <taxon>Bacillati</taxon>
        <taxon>Bacillota</taxon>
        <taxon>Bacilli</taxon>
        <taxon>Bacillales</taxon>
        <taxon>Candidatus Carbonibacillus</taxon>
    </lineage>
</organism>
<gene>
    <name evidence="4" type="ORF">BSOLF_1353</name>
</gene>
<dbReference type="SUPFAM" id="SSF53167">
    <property type="entry name" value="Purine and uridine phosphorylases"/>
    <property type="match status" value="1"/>
</dbReference>
<name>A0A2R6Y4A3_9BACL</name>
<keyword evidence="2" id="KW-0808">Transferase</keyword>
<proteinExistence type="predicted"/>
<dbReference type="PANTHER" id="PTHR42679">
    <property type="entry name" value="S-METHYL-5'-THIOADENOSINE PHOSPHORYLASE"/>
    <property type="match status" value="1"/>
</dbReference>
<protein>
    <submittedName>
        <fullName evidence="4">Menaquinone via futalosine step 4, possible alternative</fullName>
    </submittedName>
</protein>
<dbReference type="InterPro" id="IPR010044">
    <property type="entry name" value="MTAP"/>
</dbReference>